<keyword evidence="1" id="KW-0812">Transmembrane</keyword>
<accession>A0A1F4NSP2</accession>
<protein>
    <recommendedName>
        <fullName evidence="4">Major facilitator superfamily (MFS) profile domain-containing protein</fullName>
    </recommendedName>
</protein>
<keyword evidence="1" id="KW-1133">Transmembrane helix</keyword>
<feature type="transmembrane region" description="Helical" evidence="1">
    <location>
        <begin position="80"/>
        <end position="103"/>
    </location>
</feature>
<dbReference type="AlphaFoldDB" id="A0A1F4NSP2"/>
<comment type="caution">
    <text evidence="2">The sequence shown here is derived from an EMBL/GenBank/DDBJ whole genome shotgun (WGS) entry which is preliminary data.</text>
</comment>
<evidence type="ECO:0000313" key="3">
    <source>
        <dbReference type="Proteomes" id="UP000176651"/>
    </source>
</evidence>
<evidence type="ECO:0008006" key="4">
    <source>
        <dbReference type="Google" id="ProtNLM"/>
    </source>
</evidence>
<gene>
    <name evidence="2" type="ORF">A2V68_02795</name>
</gene>
<reference evidence="2 3" key="1">
    <citation type="journal article" date="2016" name="Nat. Commun.">
        <title>Thousands of microbial genomes shed light on interconnected biogeochemical processes in an aquifer system.</title>
        <authorList>
            <person name="Anantharaman K."/>
            <person name="Brown C.T."/>
            <person name="Hug L.A."/>
            <person name="Sharon I."/>
            <person name="Castelle C.J."/>
            <person name="Probst A.J."/>
            <person name="Thomas B.C."/>
            <person name="Singh A."/>
            <person name="Wilkins M.J."/>
            <person name="Karaoz U."/>
            <person name="Brodie E.L."/>
            <person name="Williams K.H."/>
            <person name="Hubbard S.S."/>
            <person name="Banfield J.F."/>
        </authorList>
    </citation>
    <scope>NUCLEOTIDE SEQUENCE [LARGE SCALE GENOMIC DNA]</scope>
</reference>
<dbReference type="STRING" id="1798535.A2V68_02795"/>
<organism evidence="2 3">
    <name type="scientific">candidate division Kazan bacterium RBG_13_50_9</name>
    <dbReference type="NCBI Taxonomy" id="1798535"/>
    <lineage>
        <taxon>Bacteria</taxon>
        <taxon>Bacteria division Kazan-3B-28</taxon>
    </lineage>
</organism>
<name>A0A1F4NSP2_UNCK3</name>
<keyword evidence="1" id="KW-0472">Membrane</keyword>
<evidence type="ECO:0000256" key="1">
    <source>
        <dbReference type="SAM" id="Phobius"/>
    </source>
</evidence>
<sequence>MFGGGALMEQVPRSLWGMIAAAVIAAAALALILWKFDPYSATWPVFTLLFLSFWVIASGAAIPAVYFYQLRRGAPNIKELFTQAWQRGLIIGCTVTTILALLVMHVLSWWNGLSVVVIAVILDMYFRK</sequence>
<feature type="transmembrane region" description="Helical" evidence="1">
    <location>
        <begin position="15"/>
        <end position="34"/>
    </location>
</feature>
<proteinExistence type="predicted"/>
<feature type="transmembrane region" description="Helical" evidence="1">
    <location>
        <begin position="46"/>
        <end position="68"/>
    </location>
</feature>
<dbReference type="Proteomes" id="UP000176651">
    <property type="component" value="Unassembled WGS sequence"/>
</dbReference>
<evidence type="ECO:0000313" key="2">
    <source>
        <dbReference type="EMBL" id="OGB74514.1"/>
    </source>
</evidence>
<dbReference type="EMBL" id="META01000001">
    <property type="protein sequence ID" value="OGB74514.1"/>
    <property type="molecule type" value="Genomic_DNA"/>
</dbReference>